<keyword evidence="1" id="KW-0812">Transmembrane</keyword>
<reference evidence="2 3" key="1">
    <citation type="journal article" date="2010" name="Science">
        <title>Plasticity of animal genome architecture unmasked by rapid evolution of a pelagic tunicate.</title>
        <authorList>
            <person name="Denoeud F."/>
            <person name="Henriet S."/>
            <person name="Mungpakdee S."/>
            <person name="Aury J.M."/>
            <person name="Da Silva C."/>
            <person name="Brinkmann H."/>
            <person name="Mikhaleva J."/>
            <person name="Olsen L.C."/>
            <person name="Jubin C."/>
            <person name="Canestro C."/>
            <person name="Bouquet J.M."/>
            <person name="Danks G."/>
            <person name="Poulain J."/>
            <person name="Campsteijn C."/>
            <person name="Adamski M."/>
            <person name="Cross I."/>
            <person name="Yadetie F."/>
            <person name="Muffato M."/>
            <person name="Louis A."/>
            <person name="Butcher S."/>
            <person name="Tsagkogeorga G."/>
            <person name="Konrad A."/>
            <person name="Singh S."/>
            <person name="Jensen M.F."/>
            <person name="Cong E.H."/>
            <person name="Eikeseth-Otteraa H."/>
            <person name="Noel B."/>
            <person name="Anthouard V."/>
            <person name="Porcel B.M."/>
            <person name="Kachouri-Lafond R."/>
            <person name="Nishino A."/>
            <person name="Ugolini M."/>
            <person name="Chourrout P."/>
            <person name="Nishida H."/>
            <person name="Aasland R."/>
            <person name="Huzurbazar S."/>
            <person name="Westhof E."/>
            <person name="Delsuc F."/>
            <person name="Lehrach H."/>
            <person name="Reinhardt R."/>
            <person name="Weissenbach J."/>
            <person name="Roy S.W."/>
            <person name="Artiguenave F."/>
            <person name="Postlethwait J.H."/>
            <person name="Manak J.R."/>
            <person name="Thompson E.M."/>
            <person name="Jaillon O."/>
            <person name="Du Pasquier L."/>
            <person name="Boudinot P."/>
            <person name="Liberles D.A."/>
            <person name="Volff J.N."/>
            <person name="Philippe H."/>
            <person name="Lenhard B."/>
            <person name="Roest Crollius H."/>
            <person name="Wincker P."/>
            <person name="Chourrout D."/>
        </authorList>
    </citation>
    <scope>NUCLEOTIDE SEQUENCE [LARGE SCALE GENOMIC DNA]</scope>
</reference>
<gene>
    <name evidence="2" type="ORF">GSOID_T00016330001</name>
</gene>
<organism evidence="2 3">
    <name type="scientific">Oikopleura dioica</name>
    <name type="common">Tunicate</name>
    <dbReference type="NCBI Taxonomy" id="34765"/>
    <lineage>
        <taxon>Eukaryota</taxon>
        <taxon>Metazoa</taxon>
        <taxon>Chordata</taxon>
        <taxon>Tunicata</taxon>
        <taxon>Appendicularia</taxon>
        <taxon>Copelata</taxon>
        <taxon>Oikopleuridae</taxon>
        <taxon>Oikopleura</taxon>
    </lineage>
</organism>
<keyword evidence="1" id="KW-1133">Transmembrane helix</keyword>
<keyword evidence="1" id="KW-0472">Membrane</keyword>
<feature type="transmembrane region" description="Helical" evidence="1">
    <location>
        <begin position="7"/>
        <end position="27"/>
    </location>
</feature>
<evidence type="ECO:0000313" key="3">
    <source>
        <dbReference type="Proteomes" id="UP000001307"/>
    </source>
</evidence>
<name>E4Y2D7_OIKDI</name>
<evidence type="ECO:0000256" key="1">
    <source>
        <dbReference type="SAM" id="Phobius"/>
    </source>
</evidence>
<dbReference type="Proteomes" id="UP000001307">
    <property type="component" value="Unassembled WGS sequence"/>
</dbReference>
<sequence>MSAPRAPIIIGSISCITALPLGLYWHIRQALPNDSQNSQEPHEVDWRTRASYIIVLSCEMMALVAVFAITMARKLLKK</sequence>
<dbReference type="InParanoid" id="E4Y2D7"/>
<dbReference type="EMBL" id="FN653819">
    <property type="protein sequence ID" value="CBY16031.1"/>
    <property type="molecule type" value="Genomic_DNA"/>
</dbReference>
<keyword evidence="3" id="KW-1185">Reference proteome</keyword>
<dbReference type="AlphaFoldDB" id="E4Y2D7"/>
<feature type="transmembrane region" description="Helical" evidence="1">
    <location>
        <begin position="50"/>
        <end position="72"/>
    </location>
</feature>
<evidence type="ECO:0000313" key="2">
    <source>
        <dbReference type="EMBL" id="CBY16031.1"/>
    </source>
</evidence>
<accession>E4Y2D7</accession>
<proteinExistence type="predicted"/>
<protein>
    <submittedName>
        <fullName evidence="2">Uncharacterized protein</fullName>
    </submittedName>
</protein>